<evidence type="ECO:0008006" key="3">
    <source>
        <dbReference type="Google" id="ProtNLM"/>
    </source>
</evidence>
<evidence type="ECO:0000313" key="2">
    <source>
        <dbReference type="Proteomes" id="UP001576774"/>
    </source>
</evidence>
<proteinExistence type="predicted"/>
<organism evidence="1 2">
    <name type="scientific">Floridaenema aerugineum BLCC-F46</name>
    <dbReference type="NCBI Taxonomy" id="3153654"/>
    <lineage>
        <taxon>Bacteria</taxon>
        <taxon>Bacillati</taxon>
        <taxon>Cyanobacteriota</taxon>
        <taxon>Cyanophyceae</taxon>
        <taxon>Oscillatoriophycideae</taxon>
        <taxon>Aerosakkonematales</taxon>
        <taxon>Aerosakkonemataceae</taxon>
        <taxon>Floridanema</taxon>
        <taxon>Floridanema aerugineum</taxon>
    </lineage>
</organism>
<name>A0ABV4XFS8_9CYAN</name>
<reference evidence="1 2" key="1">
    <citation type="submission" date="2024-09" db="EMBL/GenBank/DDBJ databases">
        <title>Floridaenema gen nov. (Aerosakkonemataceae, Aerosakkonematales ord. nov., Cyanobacteria) from benthic tropical and subtropical fresh waters, with the description of four new species.</title>
        <authorList>
            <person name="Moretto J.A."/>
            <person name="Berthold D.E."/>
            <person name="Lefler F.W."/>
            <person name="Huang I.-S."/>
            <person name="Laughinghouse H. IV."/>
        </authorList>
    </citation>
    <scope>NUCLEOTIDE SEQUENCE [LARGE SCALE GENOMIC DNA]</scope>
    <source>
        <strain evidence="1 2">BLCC-F46</strain>
    </source>
</reference>
<evidence type="ECO:0000313" key="1">
    <source>
        <dbReference type="EMBL" id="MFB2881096.1"/>
    </source>
</evidence>
<sequence length="55" mass="6722">MLDFAEFLAKKVEVTKNSIQENWRDEPFVGMWRNREEMSDSSAWVRQRSQQEWQS</sequence>
<accession>A0ABV4XFS8</accession>
<dbReference type="EMBL" id="JBHFNQ010000217">
    <property type="protein sequence ID" value="MFB2881096.1"/>
    <property type="molecule type" value="Genomic_DNA"/>
</dbReference>
<dbReference type="Proteomes" id="UP001576774">
    <property type="component" value="Unassembled WGS sequence"/>
</dbReference>
<gene>
    <name evidence="1" type="ORF">ACE1CC_29960</name>
</gene>
<protein>
    <recommendedName>
        <fullName evidence="3">DUF2281 domain-containing protein</fullName>
    </recommendedName>
</protein>
<comment type="caution">
    <text evidence="1">The sequence shown here is derived from an EMBL/GenBank/DDBJ whole genome shotgun (WGS) entry which is preliminary data.</text>
</comment>
<keyword evidence="2" id="KW-1185">Reference proteome</keyword>